<name>A0A024GFA2_9STRA</name>
<dbReference type="Proteomes" id="UP000053237">
    <property type="component" value="Unassembled WGS sequence"/>
</dbReference>
<reference evidence="2 3" key="1">
    <citation type="submission" date="2012-05" db="EMBL/GenBank/DDBJ databases">
        <title>Recombination and specialization in a pathogen metapopulation.</title>
        <authorList>
            <person name="Gardiner A."/>
            <person name="Kemen E."/>
            <person name="Schultz-Larsen T."/>
            <person name="MacLean D."/>
            <person name="Van Oosterhout C."/>
            <person name="Jones J.D.G."/>
        </authorList>
    </citation>
    <scope>NUCLEOTIDE SEQUENCE [LARGE SCALE GENOMIC DNA]</scope>
    <source>
        <strain evidence="2 3">Ac Nc2</strain>
    </source>
</reference>
<proteinExistence type="predicted"/>
<gene>
    <name evidence="2" type="ORF">BN9_060960</name>
</gene>
<protein>
    <submittedName>
        <fullName evidence="2">Uncharacterized protein</fullName>
    </submittedName>
</protein>
<feature type="coiled-coil region" evidence="1">
    <location>
        <begin position="271"/>
        <end position="298"/>
    </location>
</feature>
<dbReference type="EMBL" id="CAIX01000093">
    <property type="protein sequence ID" value="CCI45223.1"/>
    <property type="molecule type" value="Genomic_DNA"/>
</dbReference>
<sequence>MLRDSLGQPLFQHSANKKDYHDFHSECDSADDYEACRWRICTTHTSNGDNANTYAAAPGATARESTANNVQSYQCHEDDFDSANSFKAANDLNPTYNPSSTDISDSYSCRSPRNACGYGCACGSALHCKIVCGFDRDKDPNHDGISSNRNATMTEGSSTIEEKRTQEIGILKANVQELDNQLEVSRQRNRICQRKLDYAYKSHEKDGDKLKELTEGHTILKEELSSSKAMLDGFKVFMGQQQEQLIELKHAGDLKTSELTETQTALMDKMKLRHRQQHQRSQERIKQLEQANMECNAKAVKYHTILRELKAYMKDQLIYSEAFIETKGNNTSSDWRMCG</sequence>
<keyword evidence="3" id="KW-1185">Reference proteome</keyword>
<feature type="coiled-coil region" evidence="1">
    <location>
        <begin position="168"/>
        <end position="195"/>
    </location>
</feature>
<evidence type="ECO:0000313" key="3">
    <source>
        <dbReference type="Proteomes" id="UP000053237"/>
    </source>
</evidence>
<comment type="caution">
    <text evidence="2">The sequence shown here is derived from an EMBL/GenBank/DDBJ whole genome shotgun (WGS) entry which is preliminary data.</text>
</comment>
<keyword evidence="1" id="KW-0175">Coiled coil</keyword>
<accession>A0A024GFA2</accession>
<organism evidence="2 3">
    <name type="scientific">Albugo candida</name>
    <dbReference type="NCBI Taxonomy" id="65357"/>
    <lineage>
        <taxon>Eukaryota</taxon>
        <taxon>Sar</taxon>
        <taxon>Stramenopiles</taxon>
        <taxon>Oomycota</taxon>
        <taxon>Peronosporomycetes</taxon>
        <taxon>Albuginales</taxon>
        <taxon>Albuginaceae</taxon>
        <taxon>Albugo</taxon>
    </lineage>
</organism>
<dbReference type="AlphaFoldDB" id="A0A024GFA2"/>
<evidence type="ECO:0000256" key="1">
    <source>
        <dbReference type="SAM" id="Coils"/>
    </source>
</evidence>
<dbReference type="InParanoid" id="A0A024GFA2"/>
<evidence type="ECO:0000313" key="2">
    <source>
        <dbReference type="EMBL" id="CCI45223.1"/>
    </source>
</evidence>